<dbReference type="PRINTS" id="PR00297">
    <property type="entry name" value="CHAPERONIN10"/>
</dbReference>
<reference evidence="2" key="1">
    <citation type="journal article" date="2014" name="Front. Microbiol.">
        <title>High frequency of phylogenetically diverse reductive dehalogenase-homologous genes in deep subseafloor sedimentary metagenomes.</title>
        <authorList>
            <person name="Kawai M."/>
            <person name="Futagami T."/>
            <person name="Toyoda A."/>
            <person name="Takaki Y."/>
            <person name="Nishi S."/>
            <person name="Hori S."/>
            <person name="Arai W."/>
            <person name="Tsubouchi T."/>
            <person name="Morono Y."/>
            <person name="Uchiyama I."/>
            <person name="Ito T."/>
            <person name="Fujiyama A."/>
            <person name="Inagaki F."/>
            <person name="Takami H."/>
        </authorList>
    </citation>
    <scope>NUCLEOTIDE SEQUENCE</scope>
    <source>
        <strain evidence="2">Expedition CK06-06</strain>
    </source>
</reference>
<protein>
    <recommendedName>
        <fullName evidence="3">10 kDa chaperonin</fullName>
    </recommendedName>
</protein>
<dbReference type="Gene3D" id="2.30.33.40">
    <property type="entry name" value="GroES chaperonin"/>
    <property type="match status" value="1"/>
</dbReference>
<dbReference type="CDD" id="cd00320">
    <property type="entry name" value="cpn10"/>
    <property type="match status" value="1"/>
</dbReference>
<evidence type="ECO:0000256" key="1">
    <source>
        <dbReference type="ARBA" id="ARBA00023186"/>
    </source>
</evidence>
<comment type="caution">
    <text evidence="2">The sequence shown here is derived from an EMBL/GenBank/DDBJ whole genome shotgun (WGS) entry which is preliminary data.</text>
</comment>
<dbReference type="GO" id="GO:0005524">
    <property type="term" value="F:ATP binding"/>
    <property type="evidence" value="ECO:0007669"/>
    <property type="project" value="InterPro"/>
</dbReference>
<dbReference type="InterPro" id="IPR020818">
    <property type="entry name" value="Chaperonin_GroES"/>
</dbReference>
<dbReference type="Pfam" id="PF00166">
    <property type="entry name" value="Cpn10"/>
    <property type="match status" value="1"/>
</dbReference>
<dbReference type="AlphaFoldDB" id="X0W8T3"/>
<gene>
    <name evidence="2" type="ORF">S01H1_56748</name>
</gene>
<dbReference type="InterPro" id="IPR037124">
    <property type="entry name" value="Chaperonin_GroES_sf"/>
</dbReference>
<keyword evidence="1" id="KW-0143">Chaperone</keyword>
<dbReference type="GO" id="GO:0044183">
    <property type="term" value="F:protein folding chaperone"/>
    <property type="evidence" value="ECO:0007669"/>
    <property type="project" value="InterPro"/>
</dbReference>
<evidence type="ECO:0000313" key="2">
    <source>
        <dbReference type="EMBL" id="GAG20983.1"/>
    </source>
</evidence>
<name>X0W8T3_9ZZZZ</name>
<dbReference type="InterPro" id="IPR011032">
    <property type="entry name" value="GroES-like_sf"/>
</dbReference>
<dbReference type="SMART" id="SM00883">
    <property type="entry name" value="Cpn10"/>
    <property type="match status" value="1"/>
</dbReference>
<proteinExistence type="predicted"/>
<accession>X0W8T3</accession>
<organism evidence="2">
    <name type="scientific">marine sediment metagenome</name>
    <dbReference type="NCBI Taxonomy" id="412755"/>
    <lineage>
        <taxon>unclassified sequences</taxon>
        <taxon>metagenomes</taxon>
        <taxon>ecological metagenomes</taxon>
    </lineage>
</organism>
<evidence type="ECO:0008006" key="3">
    <source>
        <dbReference type="Google" id="ProtNLM"/>
    </source>
</evidence>
<dbReference type="EMBL" id="BARS01036968">
    <property type="protein sequence ID" value="GAG20983.1"/>
    <property type="molecule type" value="Genomic_DNA"/>
</dbReference>
<dbReference type="SUPFAM" id="SSF50129">
    <property type="entry name" value="GroES-like"/>
    <property type="match status" value="1"/>
</dbReference>
<sequence length="85" mass="9418">MKPIGNNIVIKTIEEEIKTSSGLLLSSDDANQLRYKKGKVVKPGTDVSVIAEGDEIYYDKRAGYTMLINNEPYTIISQNDVVVVL</sequence>